<sequence length="486" mass="49499">MGGSNGNIGGSGTKRRRKLWIGVAFVLALLLGAVAGVVIAVKPWTEEFRHGGLIIAAPPAPVKPVPQVAPAPSNAPAPTPSGVGAALAPVVANPDLGAFAGEVTDADSATVLWSAESDKPMIPSSTAKILTTAAALLTLPADHRVTTRVVAGFAPNELVLVGGGDPTLTAQPDGRGYYPNGPRLSDLVSQIKESGHAVDTIVVDTSAYSGPPMAPGWDPVDIGEGSIAPMDPVMLDGGRLDPLVEYSPRTPTPALAAGQRLATELGLDPAKVRIGNAAAGATEVASVQSAPLRDRLRDTMVYSDNVLAEAIGREIAVASGNEASFTGAVAALETALGKGGFDLNGLSMRDNSGLSTEDRVPARLLDKIISTAAKSSGANAVQPSNTKARPETDRIATTLAPLLDDLPIAGATGSLSSRYVAQNRGGAGWVRAKTGTLSVASTLVGYVLDSDGRVLTFALMSNDRPPELSRPALDAIAGTLRNCGCS</sequence>
<keyword evidence="2 4" id="KW-0378">Hydrolase</keyword>
<keyword evidence="4" id="KW-0645">Protease</keyword>
<proteinExistence type="inferred from homology"/>
<feature type="transmembrane region" description="Helical" evidence="3">
    <location>
        <begin position="20"/>
        <end position="41"/>
    </location>
</feature>
<reference evidence="4" key="1">
    <citation type="submission" date="2022-10" db="EMBL/GenBank/DDBJ databases">
        <title>The complete genomes of actinobacterial strains from the NBC collection.</title>
        <authorList>
            <person name="Joergensen T.S."/>
            <person name="Alvarez Arevalo M."/>
            <person name="Sterndorff E.B."/>
            <person name="Faurdal D."/>
            <person name="Vuksanovic O."/>
            <person name="Mourched A.-S."/>
            <person name="Charusanti P."/>
            <person name="Shaw S."/>
            <person name="Blin K."/>
            <person name="Weber T."/>
        </authorList>
    </citation>
    <scope>NUCLEOTIDE SEQUENCE</scope>
    <source>
        <strain evidence="4">NBC_01482</strain>
    </source>
</reference>
<dbReference type="InterPro" id="IPR000667">
    <property type="entry name" value="Peptidase_S13"/>
</dbReference>
<evidence type="ECO:0000256" key="2">
    <source>
        <dbReference type="ARBA" id="ARBA00022801"/>
    </source>
</evidence>
<dbReference type="Gene3D" id="3.40.710.10">
    <property type="entry name" value="DD-peptidase/beta-lactamase superfamily"/>
    <property type="match status" value="2"/>
</dbReference>
<accession>A0ABZ1Z6N3</accession>
<dbReference type="Proteomes" id="UP001432062">
    <property type="component" value="Chromosome"/>
</dbReference>
<evidence type="ECO:0000313" key="5">
    <source>
        <dbReference type="Proteomes" id="UP001432062"/>
    </source>
</evidence>
<comment type="similarity">
    <text evidence="1">Belongs to the peptidase S13 family.</text>
</comment>
<name>A0ABZ1Z6N3_9NOCA</name>
<keyword evidence="3" id="KW-0472">Membrane</keyword>
<dbReference type="EC" id="3.4.16.4" evidence="4"/>
<dbReference type="PANTHER" id="PTHR30023">
    <property type="entry name" value="D-ALANYL-D-ALANINE CARBOXYPEPTIDASE"/>
    <property type="match status" value="1"/>
</dbReference>
<keyword evidence="4" id="KW-0121">Carboxypeptidase</keyword>
<dbReference type="PRINTS" id="PR00922">
    <property type="entry name" value="DADACBPTASE3"/>
</dbReference>
<dbReference type="Gene3D" id="3.50.80.20">
    <property type="entry name" value="D-Ala-D-Ala carboxypeptidase C, peptidase S13"/>
    <property type="match status" value="1"/>
</dbReference>
<dbReference type="NCBIfam" id="TIGR00666">
    <property type="entry name" value="PBP4"/>
    <property type="match status" value="1"/>
</dbReference>
<protein>
    <submittedName>
        <fullName evidence="4">D-alanyl-D-alanine carboxypeptidase/D-alanyl-D-alanine-endopeptidase</fullName>
        <ecNumber evidence="4">3.4.16.4</ecNumber>
    </submittedName>
</protein>
<organism evidence="4 5">
    <name type="scientific">Nocardia vinacea</name>
    <dbReference type="NCBI Taxonomy" id="96468"/>
    <lineage>
        <taxon>Bacteria</taxon>
        <taxon>Bacillati</taxon>
        <taxon>Actinomycetota</taxon>
        <taxon>Actinomycetes</taxon>
        <taxon>Mycobacteriales</taxon>
        <taxon>Nocardiaceae</taxon>
        <taxon>Nocardia</taxon>
    </lineage>
</organism>
<dbReference type="InterPro" id="IPR012338">
    <property type="entry name" value="Beta-lactam/transpept-like"/>
</dbReference>
<evidence type="ECO:0000313" key="4">
    <source>
        <dbReference type="EMBL" id="WUV49609.1"/>
    </source>
</evidence>
<keyword evidence="3" id="KW-1133">Transmembrane helix</keyword>
<dbReference type="Pfam" id="PF02113">
    <property type="entry name" value="Peptidase_S13"/>
    <property type="match status" value="3"/>
</dbReference>
<dbReference type="EMBL" id="CP109441">
    <property type="protein sequence ID" value="WUV49609.1"/>
    <property type="molecule type" value="Genomic_DNA"/>
</dbReference>
<dbReference type="GO" id="GO:0009002">
    <property type="term" value="F:serine-type D-Ala-D-Ala carboxypeptidase activity"/>
    <property type="evidence" value="ECO:0007669"/>
    <property type="project" value="UniProtKB-EC"/>
</dbReference>
<keyword evidence="3" id="KW-0812">Transmembrane</keyword>
<evidence type="ECO:0000256" key="3">
    <source>
        <dbReference type="SAM" id="Phobius"/>
    </source>
</evidence>
<keyword evidence="5" id="KW-1185">Reference proteome</keyword>
<dbReference type="SUPFAM" id="SSF56601">
    <property type="entry name" value="beta-lactamase/transpeptidase-like"/>
    <property type="match status" value="1"/>
</dbReference>
<evidence type="ECO:0000256" key="1">
    <source>
        <dbReference type="ARBA" id="ARBA00006096"/>
    </source>
</evidence>
<gene>
    <name evidence="4" type="primary">dacB</name>
    <name evidence="4" type="ORF">OG563_16240</name>
</gene>
<dbReference type="PANTHER" id="PTHR30023:SF0">
    <property type="entry name" value="PENICILLIN-SENSITIVE CARBOXYPEPTIDASE A"/>
    <property type="match status" value="1"/>
</dbReference>